<dbReference type="Gene3D" id="1.20.58.1700">
    <property type="match status" value="1"/>
</dbReference>
<dbReference type="RefSeq" id="WP_311666441.1">
    <property type="nucleotide sequence ID" value="NZ_JAVREO010000004.1"/>
</dbReference>
<feature type="domain" description="Allophanate hydrolase C-terminal" evidence="2">
    <location>
        <begin position="463"/>
        <end position="585"/>
    </location>
</feature>
<dbReference type="Gene3D" id="3.10.490.10">
    <property type="entry name" value="Gamma-glutamyl cyclotransferase-like"/>
    <property type="match status" value="1"/>
</dbReference>
<accession>A0ABU2JNY0</accession>
<dbReference type="InterPro" id="IPR053844">
    <property type="entry name" value="AH_C"/>
</dbReference>
<dbReference type="InterPro" id="IPR000120">
    <property type="entry name" value="Amidase"/>
</dbReference>
<dbReference type="PANTHER" id="PTHR11895:SF169">
    <property type="entry name" value="GLUTAMYL-TRNA(GLN) AMIDOTRANSFERASE"/>
    <property type="match status" value="1"/>
</dbReference>
<dbReference type="GO" id="GO:0004039">
    <property type="term" value="F:allophanate hydrolase activity"/>
    <property type="evidence" value="ECO:0007669"/>
    <property type="project" value="UniProtKB-EC"/>
</dbReference>
<keyword evidence="4" id="KW-1185">Reference proteome</keyword>
<reference evidence="4" key="1">
    <citation type="submission" date="2023-07" db="EMBL/GenBank/DDBJ databases">
        <title>30 novel species of actinomycetes from the DSMZ collection.</title>
        <authorList>
            <person name="Nouioui I."/>
        </authorList>
    </citation>
    <scope>NUCLEOTIDE SEQUENCE [LARGE SCALE GENOMIC DNA]</scope>
    <source>
        <strain evidence="4">DSM 44915</strain>
    </source>
</reference>
<feature type="domain" description="Amidase" evidence="1">
    <location>
        <begin position="44"/>
        <end position="432"/>
    </location>
</feature>
<evidence type="ECO:0000313" key="3">
    <source>
        <dbReference type="EMBL" id="MDT0266424.1"/>
    </source>
</evidence>
<dbReference type="EMBL" id="JAVREO010000004">
    <property type="protein sequence ID" value="MDT0266424.1"/>
    <property type="molecule type" value="Genomic_DNA"/>
</dbReference>
<protein>
    <submittedName>
        <fullName evidence="3">Allophanate hydrolase</fullName>
        <ecNumber evidence="3">3.5.1.54</ecNumber>
    </submittedName>
</protein>
<dbReference type="InterPro" id="IPR023631">
    <property type="entry name" value="Amidase_dom"/>
</dbReference>
<dbReference type="Gene3D" id="3.90.1300.10">
    <property type="entry name" value="Amidase signature (AS) domain"/>
    <property type="match status" value="1"/>
</dbReference>
<evidence type="ECO:0000259" key="1">
    <source>
        <dbReference type="Pfam" id="PF01425"/>
    </source>
</evidence>
<dbReference type="NCBIfam" id="TIGR02713">
    <property type="entry name" value="allophanate_hyd"/>
    <property type="match status" value="1"/>
</dbReference>
<comment type="caution">
    <text evidence="3">The sequence shown here is derived from an EMBL/GenBank/DDBJ whole genome shotgun (WGS) entry which is preliminary data.</text>
</comment>
<dbReference type="Proteomes" id="UP001183410">
    <property type="component" value="Unassembled WGS sequence"/>
</dbReference>
<name>A0ABU2JNY0_9ACTN</name>
<evidence type="ECO:0000259" key="2">
    <source>
        <dbReference type="Pfam" id="PF21986"/>
    </source>
</evidence>
<dbReference type="Pfam" id="PF21986">
    <property type="entry name" value="AH_C"/>
    <property type="match status" value="1"/>
</dbReference>
<dbReference type="NCBIfam" id="NF006043">
    <property type="entry name" value="PRK08186.1"/>
    <property type="match status" value="1"/>
</dbReference>
<evidence type="ECO:0000313" key="4">
    <source>
        <dbReference type="Proteomes" id="UP001183410"/>
    </source>
</evidence>
<sequence length="590" mass="59360">MRTTPAPPSTTRSRPGAVERARLALRLLAAGDRPEAWIAVREEAELLAEAEALDARLAAGETLPLAGLVCGVKDNIDVAGLPTTAGCPGYAYRPERDAPAVARLRAAGALVVGKTSLDQFATGLVGTRSPYGAVRSAGDPERVSGGSSSGSAVAVALGVVDFALGTDTAGSGRVPAAFQGIVGVKPTLGLVPTAGVVPAARSFDCVTVLAPTVSLAQRVAGVLADGPVGADGRPWPADAPLAAPPVPVVAVPEPAGLTALDADWLAAFEAAVRRLEALGVTVRKVDIGPFLAAAELLYGGAFAAERYAAVGAFLDDPATGRAPGVDPSVRSVITAAGRLPAHRYAADLATLRELRHAALSRLAGCDALLLPTAPEHPTLAEVAADPIGVNSRLGVFTNFVNLLDLSAVAVPAGEVAGGPFGVTVIARAFADRVAGDLALLLTGEPAEPVDPAGPGPLGPPGLPLVVFGAHLSGEPLNHQLTSVGGRLLGPVRTAPEYRMVALPGEPARPGLLRVAPGAPGHALGGELWALPPAALGPFLAGLPAPLALGRVLLADGREVTGFLCEPHAAAAAPDISEHGDWRGYQAATRG</sequence>
<dbReference type="PANTHER" id="PTHR11895">
    <property type="entry name" value="TRANSAMIDASE"/>
    <property type="match status" value="1"/>
</dbReference>
<dbReference type="SUPFAM" id="SSF75304">
    <property type="entry name" value="Amidase signature (AS) enzymes"/>
    <property type="match status" value="1"/>
</dbReference>
<dbReference type="EC" id="3.5.1.54" evidence="3"/>
<gene>
    <name evidence="3" type="primary">atzF</name>
    <name evidence="3" type="ORF">RM844_08955</name>
</gene>
<organism evidence="3 4">
    <name type="scientific">Streptomyces chisholmiae</name>
    <dbReference type="NCBI Taxonomy" id="3075540"/>
    <lineage>
        <taxon>Bacteria</taxon>
        <taxon>Bacillati</taxon>
        <taxon>Actinomycetota</taxon>
        <taxon>Actinomycetes</taxon>
        <taxon>Kitasatosporales</taxon>
        <taxon>Streptomycetaceae</taxon>
        <taxon>Streptomyces</taxon>
    </lineage>
</organism>
<dbReference type="InterPro" id="IPR014085">
    <property type="entry name" value="Allophanate_hydrolase"/>
</dbReference>
<proteinExistence type="predicted"/>
<dbReference type="InterPro" id="IPR036928">
    <property type="entry name" value="AS_sf"/>
</dbReference>
<dbReference type="Pfam" id="PF01425">
    <property type="entry name" value="Amidase"/>
    <property type="match status" value="1"/>
</dbReference>
<keyword evidence="3" id="KW-0378">Hydrolase</keyword>